<dbReference type="eggNOG" id="COG0563">
    <property type="taxonomic scope" value="Bacteria"/>
</dbReference>
<keyword evidence="2" id="KW-1185">Reference proteome</keyword>
<evidence type="ECO:0008006" key="3">
    <source>
        <dbReference type="Google" id="ProtNLM"/>
    </source>
</evidence>
<dbReference type="InterPro" id="IPR027417">
    <property type="entry name" value="P-loop_NTPase"/>
</dbReference>
<dbReference type="AlphaFoldDB" id="U7VAM1"/>
<name>U7VAM1_9FUSO</name>
<dbReference type="PANTHER" id="PTHR37816:SF2">
    <property type="entry name" value="DNA TOPOLOGY MODULATION PROTEIN FLAR-RELATED PROTEIN"/>
    <property type="match status" value="1"/>
</dbReference>
<reference evidence="1 2" key="1">
    <citation type="submission" date="2013-08" db="EMBL/GenBank/DDBJ databases">
        <authorList>
            <person name="Weinstock G."/>
            <person name="Sodergren E."/>
            <person name="Wylie T."/>
            <person name="Fulton L."/>
            <person name="Fulton R."/>
            <person name="Fronick C."/>
            <person name="O'Laughlin M."/>
            <person name="Godfrey J."/>
            <person name="Miner T."/>
            <person name="Herter B."/>
            <person name="Appelbaum E."/>
            <person name="Cordes M."/>
            <person name="Lek S."/>
            <person name="Wollam A."/>
            <person name="Pepin K.H."/>
            <person name="Palsikar V.B."/>
            <person name="Mitreva M."/>
            <person name="Wilson R.K."/>
        </authorList>
    </citation>
    <scope>NUCLEOTIDE SEQUENCE [LARGE SCALE GENOMIC DNA]</scope>
    <source>
        <strain evidence="1 2">ATCC BAA-474</strain>
    </source>
</reference>
<accession>U7VAM1</accession>
<organism evidence="1 2">
    <name type="scientific">Cetobacterium somerae ATCC BAA-474</name>
    <dbReference type="NCBI Taxonomy" id="1319815"/>
    <lineage>
        <taxon>Bacteria</taxon>
        <taxon>Fusobacteriati</taxon>
        <taxon>Fusobacteriota</taxon>
        <taxon>Fusobacteriia</taxon>
        <taxon>Fusobacteriales</taxon>
        <taxon>Fusobacteriaceae</taxon>
        <taxon>Cetobacterium</taxon>
    </lineage>
</organism>
<dbReference type="STRING" id="1319815.HMPREF0202_01361"/>
<dbReference type="EMBL" id="AXZF01000052">
    <property type="protein sequence ID" value="ERT68742.1"/>
    <property type="molecule type" value="Genomic_DNA"/>
</dbReference>
<dbReference type="InterPro" id="IPR052922">
    <property type="entry name" value="Cytidylate_Kinase-2"/>
</dbReference>
<protein>
    <recommendedName>
        <fullName evidence="3">DNA topology modulation protein FlaR</fullName>
    </recommendedName>
</protein>
<proteinExistence type="predicted"/>
<sequence>MKNKNLKIRIIGSPGSGKTYISNFLSKELNIKTTDLDNIFWNTSSTGNRIKNDYINRESRLNLILLNNSWIIDGVYINSWTFSTFSEADYILVIKTNKWTQYYRLFKRFFIRKFTNYRPKETLKDFKNLISWTFQYQIDLDNFIYTNSYSNKIIIIKTYKDLNYFLKLLN</sequence>
<dbReference type="Proteomes" id="UP000017081">
    <property type="component" value="Unassembled WGS sequence"/>
</dbReference>
<dbReference type="SUPFAM" id="SSF52540">
    <property type="entry name" value="P-loop containing nucleoside triphosphate hydrolases"/>
    <property type="match status" value="1"/>
</dbReference>
<dbReference type="RefSeq" id="WP_023050899.1">
    <property type="nucleotide sequence ID" value="NZ_CP173065.2"/>
</dbReference>
<evidence type="ECO:0000313" key="2">
    <source>
        <dbReference type="Proteomes" id="UP000017081"/>
    </source>
</evidence>
<dbReference type="PANTHER" id="PTHR37816">
    <property type="entry name" value="YALI0E33011P"/>
    <property type="match status" value="1"/>
</dbReference>
<dbReference type="HOGENOM" id="CLU_092618_3_0_0"/>
<gene>
    <name evidence="1" type="ORF">HMPREF0202_01361</name>
</gene>
<dbReference type="Gene3D" id="3.40.50.300">
    <property type="entry name" value="P-loop containing nucleotide triphosphate hydrolases"/>
    <property type="match status" value="1"/>
</dbReference>
<evidence type="ECO:0000313" key="1">
    <source>
        <dbReference type="EMBL" id="ERT68742.1"/>
    </source>
</evidence>
<comment type="caution">
    <text evidence="1">The sequence shown here is derived from an EMBL/GenBank/DDBJ whole genome shotgun (WGS) entry which is preliminary data.</text>
</comment>